<dbReference type="PANTHER" id="PTHR33164">
    <property type="entry name" value="TRANSCRIPTIONAL REGULATOR, MARR FAMILY"/>
    <property type="match status" value="1"/>
</dbReference>
<evidence type="ECO:0000313" key="2">
    <source>
        <dbReference type="EMBL" id="RNM16384.1"/>
    </source>
</evidence>
<name>A0A3N0GV97_9ACTN</name>
<gene>
    <name evidence="2" type="ORF">EFL26_05415</name>
</gene>
<dbReference type="PANTHER" id="PTHR33164:SF99">
    <property type="entry name" value="MARR FAMILY REGULATORY PROTEIN"/>
    <property type="match status" value="1"/>
</dbReference>
<dbReference type="GO" id="GO:0003700">
    <property type="term" value="F:DNA-binding transcription factor activity"/>
    <property type="evidence" value="ECO:0007669"/>
    <property type="project" value="InterPro"/>
</dbReference>
<accession>A0A3N0GV97</accession>
<dbReference type="InterPro" id="IPR036388">
    <property type="entry name" value="WH-like_DNA-bd_sf"/>
</dbReference>
<dbReference type="OrthoDB" id="122135at2"/>
<proteinExistence type="predicted"/>
<sequence>MSRPEAPSPDYVPLIALVHRLNKALQLDMVRAAHRIGFTGAKYSHNAVFATLDAEGSRAADMAVQMGITRQSMGEIIRELVELGIVEMKPDPADRRAKLVTWTEHGLAIARAGYTHILDVEDLFAQELGKEQFAAVRDALVQMARIIDQDPWATAPDEGEPSERA</sequence>
<feature type="domain" description="HTH marR-type" evidence="1">
    <location>
        <begin position="11"/>
        <end position="145"/>
    </location>
</feature>
<dbReference type="GO" id="GO:0006950">
    <property type="term" value="P:response to stress"/>
    <property type="evidence" value="ECO:0007669"/>
    <property type="project" value="TreeGrafter"/>
</dbReference>
<protein>
    <submittedName>
        <fullName evidence="2">MarR family transcriptional regulator</fullName>
    </submittedName>
</protein>
<dbReference type="InterPro" id="IPR036390">
    <property type="entry name" value="WH_DNA-bd_sf"/>
</dbReference>
<dbReference type="InterPro" id="IPR000835">
    <property type="entry name" value="HTH_MarR-typ"/>
</dbReference>
<dbReference type="Gene3D" id="1.10.10.10">
    <property type="entry name" value="Winged helix-like DNA-binding domain superfamily/Winged helix DNA-binding domain"/>
    <property type="match status" value="1"/>
</dbReference>
<keyword evidence="3" id="KW-1185">Reference proteome</keyword>
<dbReference type="SMART" id="SM00347">
    <property type="entry name" value="HTH_MARR"/>
    <property type="match status" value="1"/>
</dbReference>
<dbReference type="EMBL" id="RJSF01000009">
    <property type="protein sequence ID" value="RNM16384.1"/>
    <property type="molecule type" value="Genomic_DNA"/>
</dbReference>
<dbReference type="RefSeq" id="WP_123221880.1">
    <property type="nucleotide sequence ID" value="NZ_RJSF01000009.1"/>
</dbReference>
<dbReference type="PROSITE" id="PS50995">
    <property type="entry name" value="HTH_MARR_2"/>
    <property type="match status" value="1"/>
</dbReference>
<dbReference type="SUPFAM" id="SSF46785">
    <property type="entry name" value="Winged helix' DNA-binding domain"/>
    <property type="match status" value="1"/>
</dbReference>
<comment type="caution">
    <text evidence="2">The sequence shown here is derived from an EMBL/GenBank/DDBJ whole genome shotgun (WGS) entry which is preliminary data.</text>
</comment>
<dbReference type="InterPro" id="IPR039422">
    <property type="entry name" value="MarR/SlyA-like"/>
</dbReference>
<evidence type="ECO:0000313" key="3">
    <source>
        <dbReference type="Proteomes" id="UP000279994"/>
    </source>
</evidence>
<reference evidence="2 3" key="1">
    <citation type="submission" date="2018-11" db="EMBL/GenBank/DDBJ databases">
        <authorList>
            <person name="Li F."/>
        </authorList>
    </citation>
    <scope>NUCLEOTIDE SEQUENCE [LARGE SCALE GENOMIC DNA]</scope>
    <source>
        <strain evidence="2 3">Gsoil 818</strain>
    </source>
</reference>
<dbReference type="Pfam" id="PF12802">
    <property type="entry name" value="MarR_2"/>
    <property type="match status" value="1"/>
</dbReference>
<evidence type="ECO:0000259" key="1">
    <source>
        <dbReference type="PROSITE" id="PS50995"/>
    </source>
</evidence>
<dbReference type="AlphaFoldDB" id="A0A3N0GV97"/>
<dbReference type="Proteomes" id="UP000279994">
    <property type="component" value="Unassembled WGS sequence"/>
</dbReference>
<organism evidence="2 3">
    <name type="scientific">Nocardioides pocheonensis</name>
    <dbReference type="NCBI Taxonomy" id="661485"/>
    <lineage>
        <taxon>Bacteria</taxon>
        <taxon>Bacillati</taxon>
        <taxon>Actinomycetota</taxon>
        <taxon>Actinomycetes</taxon>
        <taxon>Propionibacteriales</taxon>
        <taxon>Nocardioidaceae</taxon>
        <taxon>Nocardioides</taxon>
    </lineage>
</organism>